<evidence type="ECO:0000256" key="4">
    <source>
        <dbReference type="ARBA" id="ARBA00022989"/>
    </source>
</evidence>
<evidence type="ECO:0000256" key="1">
    <source>
        <dbReference type="ARBA" id="ARBA00004141"/>
    </source>
</evidence>
<reference evidence="8 9" key="1">
    <citation type="submission" date="2024-01" db="EMBL/GenBank/DDBJ databases">
        <title>Genome assemblies of Stephania.</title>
        <authorList>
            <person name="Yang L."/>
        </authorList>
    </citation>
    <scope>NUCLEOTIDE SEQUENCE [LARGE SCALE GENOMIC DNA]</scope>
    <source>
        <strain evidence="8">QJT</strain>
        <tissue evidence="8">Leaf</tissue>
    </source>
</reference>
<dbReference type="PANTHER" id="PTHR31621">
    <property type="entry name" value="PROTEIN DMP3"/>
    <property type="match status" value="1"/>
</dbReference>
<dbReference type="GO" id="GO:0016020">
    <property type="term" value="C:membrane"/>
    <property type="evidence" value="ECO:0007669"/>
    <property type="project" value="UniProtKB-SubCell"/>
</dbReference>
<protein>
    <submittedName>
        <fullName evidence="8">Uncharacterized protein</fullName>
    </submittedName>
</protein>
<dbReference type="GO" id="GO:0005737">
    <property type="term" value="C:cytoplasm"/>
    <property type="evidence" value="ECO:0007669"/>
    <property type="project" value="UniProtKB-ARBA"/>
</dbReference>
<feature type="transmembrane region" description="Helical" evidence="7">
    <location>
        <begin position="97"/>
        <end position="117"/>
    </location>
</feature>
<evidence type="ECO:0000256" key="2">
    <source>
        <dbReference type="ARBA" id="ARBA00008707"/>
    </source>
</evidence>
<sequence>MIATAFLVARECRPSRLLSLSMASCRGNLKSKTEVNNHPHNQTPSESKSTPPPPRPHLHRRLPLPPPAPTQGNHEPGRKRRAVANGVQKTLSKTSMLANFLPTGTLLTFEMVLPSIYGTGHCSSVSTTMINALLGLCTLSCFFFHFTDSFKGPDGKVYYGFVTPRGLAVFKPGLDVQVPKDDKYRVGFHDFVHAAMSVMVFVAIAFSDHRVTDCLFPGM</sequence>
<comment type="caution">
    <text evidence="8">The sequence shown here is derived from an EMBL/GenBank/DDBJ whole genome shotgun (WGS) entry which is preliminary data.</text>
</comment>
<evidence type="ECO:0000313" key="9">
    <source>
        <dbReference type="Proteomes" id="UP001417504"/>
    </source>
</evidence>
<organism evidence="8 9">
    <name type="scientific">Stephania japonica</name>
    <dbReference type="NCBI Taxonomy" id="461633"/>
    <lineage>
        <taxon>Eukaryota</taxon>
        <taxon>Viridiplantae</taxon>
        <taxon>Streptophyta</taxon>
        <taxon>Embryophyta</taxon>
        <taxon>Tracheophyta</taxon>
        <taxon>Spermatophyta</taxon>
        <taxon>Magnoliopsida</taxon>
        <taxon>Ranunculales</taxon>
        <taxon>Menispermaceae</taxon>
        <taxon>Menispermoideae</taxon>
        <taxon>Cissampelideae</taxon>
        <taxon>Stephania</taxon>
    </lineage>
</organism>
<accession>A0AAP0IJJ4</accession>
<evidence type="ECO:0000256" key="7">
    <source>
        <dbReference type="SAM" id="Phobius"/>
    </source>
</evidence>
<feature type="transmembrane region" description="Helical" evidence="7">
    <location>
        <begin position="129"/>
        <end position="146"/>
    </location>
</feature>
<comment type="similarity">
    <text evidence="2">Belongs to the plant DMP1 protein family.</text>
</comment>
<keyword evidence="4 7" id="KW-1133">Transmembrane helix</keyword>
<keyword evidence="9" id="KW-1185">Reference proteome</keyword>
<dbReference type="Pfam" id="PF05078">
    <property type="entry name" value="DUF679"/>
    <property type="match status" value="1"/>
</dbReference>
<name>A0AAP0IJJ4_9MAGN</name>
<dbReference type="GO" id="GO:0010256">
    <property type="term" value="P:endomembrane system organization"/>
    <property type="evidence" value="ECO:0007669"/>
    <property type="project" value="TreeGrafter"/>
</dbReference>
<dbReference type="InterPro" id="IPR007770">
    <property type="entry name" value="DMP"/>
</dbReference>
<evidence type="ECO:0000256" key="6">
    <source>
        <dbReference type="SAM" id="MobiDB-lite"/>
    </source>
</evidence>
<dbReference type="Proteomes" id="UP001417504">
    <property type="component" value="Unassembled WGS sequence"/>
</dbReference>
<keyword evidence="3 7" id="KW-0812">Transmembrane</keyword>
<dbReference type="EMBL" id="JBBNAE010000006">
    <property type="protein sequence ID" value="KAK9116721.1"/>
    <property type="molecule type" value="Genomic_DNA"/>
</dbReference>
<keyword evidence="5 7" id="KW-0472">Membrane</keyword>
<feature type="region of interest" description="Disordered" evidence="6">
    <location>
        <begin position="30"/>
        <end position="85"/>
    </location>
</feature>
<comment type="subcellular location">
    <subcellularLocation>
        <location evidence="1">Membrane</location>
        <topology evidence="1">Multi-pass membrane protein</topology>
    </subcellularLocation>
</comment>
<dbReference type="AlphaFoldDB" id="A0AAP0IJJ4"/>
<evidence type="ECO:0000256" key="3">
    <source>
        <dbReference type="ARBA" id="ARBA00022692"/>
    </source>
</evidence>
<evidence type="ECO:0000313" key="8">
    <source>
        <dbReference type="EMBL" id="KAK9116721.1"/>
    </source>
</evidence>
<proteinExistence type="inferred from homology"/>
<evidence type="ECO:0000256" key="5">
    <source>
        <dbReference type="ARBA" id="ARBA00023136"/>
    </source>
</evidence>
<gene>
    <name evidence="8" type="ORF">Sjap_015668</name>
</gene>
<feature type="compositionally biased region" description="Polar residues" evidence="6">
    <location>
        <begin position="38"/>
        <end position="49"/>
    </location>
</feature>
<dbReference type="PANTHER" id="PTHR31621:SF11">
    <property type="entry name" value="PROTEIN DMP8-RELATED"/>
    <property type="match status" value="1"/>
</dbReference>